<sequence>MEFKEWVELWYNAVRHPRSTFKKQKNKANYEDGAVNIISESVISQVLAVVSTWALVLIITNFVGISIEELISQAAQRGNLFLGGVDLELVPINIVINFVVALIIGIVSWFVFGWIAYKISLWFQGKGNLKTQLYLVSLYSPGFAVLWWFPILLMNAGLFLGLGGRNILAMVGGMGVAIILLILVLIYQIYCFVYALVETHNYSAGTGLGVCLIGSLIIGAIVFGLMMVGFLIGFGLLNPGITPFG</sequence>
<organism evidence="2 3">
    <name type="scientific">Candidatus Naiadarchaeum limnaeum</name>
    <dbReference type="NCBI Taxonomy" id="2756139"/>
    <lineage>
        <taxon>Archaea</taxon>
        <taxon>Candidatus Undinarchaeota</taxon>
        <taxon>Candidatus Undinarchaeia</taxon>
        <taxon>Candidatus Naiadarchaeales</taxon>
        <taxon>Candidatus Naiadarchaeaceae</taxon>
        <taxon>Candidatus Naiadarchaeum</taxon>
    </lineage>
</organism>
<feature type="transmembrane region" description="Helical" evidence="1">
    <location>
        <begin position="209"/>
        <end position="237"/>
    </location>
</feature>
<gene>
    <name evidence="2" type="ORF">H1016_03150</name>
</gene>
<evidence type="ECO:0000313" key="3">
    <source>
        <dbReference type="Proteomes" id="UP000646946"/>
    </source>
</evidence>
<accession>A0A832V597</accession>
<keyword evidence="3" id="KW-1185">Reference proteome</keyword>
<dbReference type="Proteomes" id="UP000646946">
    <property type="component" value="Unassembled WGS sequence"/>
</dbReference>
<keyword evidence="1" id="KW-0472">Membrane</keyword>
<proteinExistence type="predicted"/>
<feature type="transmembrane region" description="Helical" evidence="1">
    <location>
        <begin position="167"/>
        <end position="197"/>
    </location>
</feature>
<keyword evidence="1" id="KW-0812">Transmembrane</keyword>
<dbReference type="AlphaFoldDB" id="A0A832V597"/>
<reference evidence="2 3" key="1">
    <citation type="journal article" name="Nat. Commun.">
        <title>Undinarchaeota illuminate DPANN phylogeny and the impact of gene transfer on archaeal evolution.</title>
        <authorList>
            <person name="Dombrowski N."/>
            <person name="Williams T.A."/>
            <person name="Sun J."/>
            <person name="Woodcroft B.J."/>
            <person name="Lee J.H."/>
            <person name="Minh B.Q."/>
            <person name="Rinke C."/>
            <person name="Spang A."/>
        </authorList>
    </citation>
    <scope>NUCLEOTIDE SEQUENCE [LARGE SCALE GENOMIC DNA]</scope>
    <source>
        <strain evidence="2">MAG_bin1129</strain>
    </source>
</reference>
<evidence type="ECO:0000313" key="2">
    <source>
        <dbReference type="EMBL" id="HIK00510.1"/>
    </source>
</evidence>
<feature type="transmembrane region" description="Helical" evidence="1">
    <location>
        <begin position="138"/>
        <end position="161"/>
    </location>
</feature>
<protein>
    <submittedName>
        <fullName evidence="2">YIP1 family protein</fullName>
    </submittedName>
</protein>
<comment type="caution">
    <text evidence="2">The sequence shown here is derived from an EMBL/GenBank/DDBJ whole genome shotgun (WGS) entry which is preliminary data.</text>
</comment>
<feature type="transmembrane region" description="Helical" evidence="1">
    <location>
        <begin position="94"/>
        <end position="117"/>
    </location>
</feature>
<name>A0A832V597_9ARCH</name>
<dbReference type="EMBL" id="DVAB01000024">
    <property type="protein sequence ID" value="HIK00510.1"/>
    <property type="molecule type" value="Genomic_DNA"/>
</dbReference>
<keyword evidence="1" id="KW-1133">Transmembrane helix</keyword>
<evidence type="ECO:0000256" key="1">
    <source>
        <dbReference type="SAM" id="Phobius"/>
    </source>
</evidence>
<feature type="transmembrane region" description="Helical" evidence="1">
    <location>
        <begin position="46"/>
        <end position="67"/>
    </location>
</feature>